<feature type="region of interest" description="Disordered" evidence="9">
    <location>
        <begin position="424"/>
        <end position="460"/>
    </location>
</feature>
<gene>
    <name evidence="11" type="ORF">SETTUDRAFT_111345</name>
</gene>
<feature type="transmembrane region" description="Helical" evidence="10">
    <location>
        <begin position="87"/>
        <end position="107"/>
    </location>
</feature>
<evidence type="ECO:0000256" key="5">
    <source>
        <dbReference type="ARBA" id="ARBA00022856"/>
    </source>
</evidence>
<dbReference type="AlphaFoldDB" id="R0ILP9"/>
<dbReference type="HOGENOM" id="CLU_004965_3_0_1"/>
<feature type="transmembrane region" description="Helical" evidence="10">
    <location>
        <begin position="128"/>
        <end position="149"/>
    </location>
</feature>
<keyword evidence="7 10" id="KW-1133">Transmembrane helix</keyword>
<feature type="compositionally biased region" description="Basic and acidic residues" evidence="9">
    <location>
        <begin position="451"/>
        <end position="460"/>
    </location>
</feature>
<dbReference type="GeneID" id="19395482"/>
<sequence length="800" mass="89023">MDSAFDHDRSTLQSSSEKSIGAKSELPPDAEASIRGAEDIVTKVLHVEDDPSLSSCTFRMWFIGIGLGIFGAIMETIYFFRPVTLDVSNIFLALCAYGIGILMEKVIPRKGVIGCWLNPHAFNSKEHAAIIIVATSASQVSMAVEVIAVQRLYYDKAPSSGLSILIVLASQCLGYGFAGLLRRTLVYSTKMFWPSLLPMNTLLETLHRDRKETKSRLSLFYWVFLGIFIWEVLPEYIMPILTGVSVFCLASQNSLFTTTIFGGSNGNEGLGILSLGLDWQFIGSKPLWLPPQTLMNSFAGYIICIALFLGVYYGNVWRARDFPFLSQLLFSEDSTGSNYVTYNQTAILDDQHVLQPESLKEQGIPFFAGTYAMFLLTNNLAITSTISHLLLWNWDDMKAGYAFLHPSNLRKAFEMKSWKSLSRRSQSKTDSTDEQDEGGDEEEIKEEEEEKEKKEKEKEKEKEIDPHYKLMLHYPECPNWWYGAILSISIVVGLIGIYAANSTLPWYGFLVSIAVSGIFIFFFGAQAALTGYQGNVQPIVQMLGGYLHPGRPLANMYFTLFGYNSVVQGISLVQELKFGQYAKIPPRVTFIAQAVGTLVGAMVNYAMMVQITTNQREILLSIQGTNVWSGQNIQQFNSQAIAWGALAKEMFSPGSRYVAIPFGLLAGFAIPIPFYCMHRRFPKLSLLPKINTPIILAYAGFLAVGISSSLLMYFIIGLTSQFWLRRYRASWFIQYNYVLAAALDGGTQVIVLILTYTVLGGIGPAVKFPKYWGNNADGNFDYCMRDPAAAAGGTGPIDTD</sequence>
<keyword evidence="6" id="KW-0653">Protein transport</keyword>
<feature type="compositionally biased region" description="Basic and acidic residues" evidence="9">
    <location>
        <begin position="1"/>
        <end position="10"/>
    </location>
</feature>
<feature type="transmembrane region" description="Helical" evidence="10">
    <location>
        <begin position="61"/>
        <end position="81"/>
    </location>
</feature>
<feature type="transmembrane region" description="Helical" evidence="10">
    <location>
        <begin position="480"/>
        <end position="500"/>
    </location>
</feature>
<dbReference type="EMBL" id="KB908648">
    <property type="protein sequence ID" value="EOA85736.1"/>
    <property type="molecule type" value="Genomic_DNA"/>
</dbReference>
<feature type="transmembrane region" description="Helical" evidence="10">
    <location>
        <begin position="506"/>
        <end position="532"/>
    </location>
</feature>
<dbReference type="RefSeq" id="XP_008026677.1">
    <property type="nucleotide sequence ID" value="XM_008028486.1"/>
</dbReference>
<evidence type="ECO:0000256" key="8">
    <source>
        <dbReference type="ARBA" id="ARBA00023136"/>
    </source>
</evidence>
<keyword evidence="5" id="KW-0571">Peptide transport</keyword>
<evidence type="ECO:0000256" key="1">
    <source>
        <dbReference type="ARBA" id="ARBA00004141"/>
    </source>
</evidence>
<dbReference type="Proteomes" id="UP000016935">
    <property type="component" value="Unassembled WGS sequence"/>
</dbReference>
<feature type="transmembrane region" description="Helical" evidence="10">
    <location>
        <begin position="553"/>
        <end position="570"/>
    </location>
</feature>
<dbReference type="GO" id="GO:0016020">
    <property type="term" value="C:membrane"/>
    <property type="evidence" value="ECO:0007669"/>
    <property type="project" value="UniProtKB-SubCell"/>
</dbReference>
<keyword evidence="3" id="KW-0813">Transport</keyword>
<evidence type="ECO:0000256" key="2">
    <source>
        <dbReference type="ARBA" id="ARBA00008807"/>
    </source>
</evidence>
<evidence type="ECO:0000313" key="12">
    <source>
        <dbReference type="Proteomes" id="UP000016935"/>
    </source>
</evidence>
<name>R0ILP9_EXST2</name>
<feature type="region of interest" description="Disordered" evidence="9">
    <location>
        <begin position="1"/>
        <end position="28"/>
    </location>
</feature>
<feature type="transmembrane region" description="Helical" evidence="10">
    <location>
        <begin position="590"/>
        <end position="607"/>
    </location>
</feature>
<evidence type="ECO:0008006" key="13">
    <source>
        <dbReference type="Google" id="ProtNLM"/>
    </source>
</evidence>
<evidence type="ECO:0000256" key="10">
    <source>
        <dbReference type="SAM" id="Phobius"/>
    </source>
</evidence>
<evidence type="ECO:0000313" key="11">
    <source>
        <dbReference type="EMBL" id="EOA85736.1"/>
    </source>
</evidence>
<dbReference type="InterPro" id="IPR004648">
    <property type="entry name" value="Oligpept_transpt"/>
</dbReference>
<reference evidence="11 12" key="1">
    <citation type="journal article" date="2012" name="PLoS Pathog.">
        <title>Diverse lifestyles and strategies of plant pathogenesis encoded in the genomes of eighteen Dothideomycetes fungi.</title>
        <authorList>
            <person name="Ohm R.A."/>
            <person name="Feau N."/>
            <person name="Henrissat B."/>
            <person name="Schoch C.L."/>
            <person name="Horwitz B.A."/>
            <person name="Barry K.W."/>
            <person name="Condon B.J."/>
            <person name="Copeland A.C."/>
            <person name="Dhillon B."/>
            <person name="Glaser F."/>
            <person name="Hesse C.N."/>
            <person name="Kosti I."/>
            <person name="LaButti K."/>
            <person name="Lindquist E.A."/>
            <person name="Lucas S."/>
            <person name="Salamov A.A."/>
            <person name="Bradshaw R.E."/>
            <person name="Ciuffetti L."/>
            <person name="Hamelin R.C."/>
            <person name="Kema G.H.J."/>
            <person name="Lawrence C."/>
            <person name="Scott J.A."/>
            <person name="Spatafora J.W."/>
            <person name="Turgeon B.G."/>
            <person name="de Wit P.J.G.M."/>
            <person name="Zhong S."/>
            <person name="Goodwin S.B."/>
            <person name="Grigoriev I.V."/>
        </authorList>
    </citation>
    <scope>NUCLEOTIDE SEQUENCE [LARGE SCALE GENOMIC DNA]</scope>
    <source>
        <strain evidence="12">28A</strain>
    </source>
</reference>
<dbReference type="OrthoDB" id="9986677at2759"/>
<feature type="transmembrane region" description="Helical" evidence="10">
    <location>
        <begin position="737"/>
        <end position="759"/>
    </location>
</feature>
<dbReference type="GO" id="GO:0035673">
    <property type="term" value="F:oligopeptide transmembrane transporter activity"/>
    <property type="evidence" value="ECO:0007669"/>
    <property type="project" value="InterPro"/>
</dbReference>
<evidence type="ECO:0000256" key="6">
    <source>
        <dbReference type="ARBA" id="ARBA00022927"/>
    </source>
</evidence>
<feature type="transmembrane region" description="Helical" evidence="10">
    <location>
        <begin position="161"/>
        <end position="181"/>
    </location>
</feature>
<evidence type="ECO:0000256" key="9">
    <source>
        <dbReference type="SAM" id="MobiDB-lite"/>
    </source>
</evidence>
<keyword evidence="4 10" id="KW-0812">Transmembrane</keyword>
<reference evidence="11 12" key="2">
    <citation type="journal article" date="2013" name="PLoS Genet.">
        <title>Comparative genome structure, secondary metabolite, and effector coding capacity across Cochliobolus pathogens.</title>
        <authorList>
            <person name="Condon B.J."/>
            <person name="Leng Y."/>
            <person name="Wu D."/>
            <person name="Bushley K.E."/>
            <person name="Ohm R.A."/>
            <person name="Otillar R."/>
            <person name="Martin J."/>
            <person name="Schackwitz W."/>
            <person name="Grimwood J."/>
            <person name="MohdZainudin N."/>
            <person name="Xue C."/>
            <person name="Wang R."/>
            <person name="Manning V.A."/>
            <person name="Dhillon B."/>
            <person name="Tu Z.J."/>
            <person name="Steffenson B.J."/>
            <person name="Salamov A."/>
            <person name="Sun H."/>
            <person name="Lowry S."/>
            <person name="LaButti K."/>
            <person name="Han J."/>
            <person name="Copeland A."/>
            <person name="Lindquist E."/>
            <person name="Barry K."/>
            <person name="Schmutz J."/>
            <person name="Baker S.E."/>
            <person name="Ciuffetti L.M."/>
            <person name="Grigoriev I.V."/>
            <person name="Zhong S."/>
            <person name="Turgeon B.G."/>
        </authorList>
    </citation>
    <scope>NUCLEOTIDE SEQUENCE [LARGE SCALE GENOMIC DNA]</scope>
    <source>
        <strain evidence="12">28A</strain>
    </source>
</reference>
<evidence type="ECO:0000256" key="3">
    <source>
        <dbReference type="ARBA" id="ARBA00022448"/>
    </source>
</evidence>
<feature type="transmembrane region" description="Helical" evidence="10">
    <location>
        <begin position="298"/>
        <end position="317"/>
    </location>
</feature>
<keyword evidence="12" id="KW-1185">Reference proteome</keyword>
<dbReference type="InterPro" id="IPR004813">
    <property type="entry name" value="OPT"/>
</dbReference>
<accession>R0ILP9</accession>
<evidence type="ECO:0000256" key="4">
    <source>
        <dbReference type="ARBA" id="ARBA00022692"/>
    </source>
</evidence>
<dbReference type="NCBIfam" id="TIGR00728">
    <property type="entry name" value="OPT_sfam"/>
    <property type="match status" value="2"/>
</dbReference>
<proteinExistence type="inferred from homology"/>
<comment type="similarity">
    <text evidence="2">Belongs to the oligopeptide OPT transporter family.</text>
</comment>
<feature type="transmembrane region" description="Helical" evidence="10">
    <location>
        <begin position="219"/>
        <end position="237"/>
    </location>
</feature>
<dbReference type="PANTHER" id="PTHR22601">
    <property type="entry name" value="ISP4 LIKE PROTEIN"/>
    <property type="match status" value="1"/>
</dbReference>
<feature type="transmembrane region" description="Helical" evidence="10">
    <location>
        <begin position="657"/>
        <end position="675"/>
    </location>
</feature>
<organism evidence="11 12">
    <name type="scientific">Exserohilum turcicum (strain 28A)</name>
    <name type="common">Northern leaf blight fungus</name>
    <name type="synonym">Setosphaeria turcica</name>
    <dbReference type="NCBI Taxonomy" id="671987"/>
    <lineage>
        <taxon>Eukaryota</taxon>
        <taxon>Fungi</taxon>
        <taxon>Dikarya</taxon>
        <taxon>Ascomycota</taxon>
        <taxon>Pezizomycotina</taxon>
        <taxon>Dothideomycetes</taxon>
        <taxon>Pleosporomycetidae</taxon>
        <taxon>Pleosporales</taxon>
        <taxon>Pleosporineae</taxon>
        <taxon>Pleosporaceae</taxon>
        <taxon>Exserohilum</taxon>
    </lineage>
</organism>
<protein>
    <recommendedName>
        <fullName evidence="13">Oligopeptide transporter</fullName>
    </recommendedName>
</protein>
<feature type="transmembrane region" description="Helical" evidence="10">
    <location>
        <begin position="695"/>
        <end position="716"/>
    </location>
</feature>
<dbReference type="Pfam" id="PF03169">
    <property type="entry name" value="OPT"/>
    <property type="match status" value="1"/>
</dbReference>
<dbReference type="eggNOG" id="KOG2262">
    <property type="taxonomic scope" value="Eukaryota"/>
</dbReference>
<evidence type="ECO:0000256" key="7">
    <source>
        <dbReference type="ARBA" id="ARBA00022989"/>
    </source>
</evidence>
<feature type="compositionally biased region" description="Acidic residues" evidence="9">
    <location>
        <begin position="432"/>
        <end position="450"/>
    </location>
</feature>
<dbReference type="GO" id="GO:0015031">
    <property type="term" value="P:protein transport"/>
    <property type="evidence" value="ECO:0007669"/>
    <property type="project" value="UniProtKB-KW"/>
</dbReference>
<comment type="subcellular location">
    <subcellularLocation>
        <location evidence="1">Membrane</location>
        <topology evidence="1">Multi-pass membrane protein</topology>
    </subcellularLocation>
</comment>
<keyword evidence="8 10" id="KW-0472">Membrane</keyword>